<protein>
    <submittedName>
        <fullName evidence="2">Uncharacterized protein</fullName>
    </submittedName>
</protein>
<dbReference type="Proteomes" id="UP000625711">
    <property type="component" value="Unassembled WGS sequence"/>
</dbReference>
<name>A0A834M1G9_RHYFE</name>
<dbReference type="AlphaFoldDB" id="A0A834M1G9"/>
<dbReference type="EMBL" id="JAACXV010014423">
    <property type="protein sequence ID" value="KAF7267433.1"/>
    <property type="molecule type" value="Genomic_DNA"/>
</dbReference>
<evidence type="ECO:0000256" key="1">
    <source>
        <dbReference type="SAM" id="MobiDB-lite"/>
    </source>
</evidence>
<organism evidence="2 3">
    <name type="scientific">Rhynchophorus ferrugineus</name>
    <name type="common">Red palm weevil</name>
    <name type="synonym">Curculio ferrugineus</name>
    <dbReference type="NCBI Taxonomy" id="354439"/>
    <lineage>
        <taxon>Eukaryota</taxon>
        <taxon>Metazoa</taxon>
        <taxon>Ecdysozoa</taxon>
        <taxon>Arthropoda</taxon>
        <taxon>Hexapoda</taxon>
        <taxon>Insecta</taxon>
        <taxon>Pterygota</taxon>
        <taxon>Neoptera</taxon>
        <taxon>Endopterygota</taxon>
        <taxon>Coleoptera</taxon>
        <taxon>Polyphaga</taxon>
        <taxon>Cucujiformia</taxon>
        <taxon>Curculionidae</taxon>
        <taxon>Dryophthorinae</taxon>
        <taxon>Rhynchophorus</taxon>
    </lineage>
</organism>
<evidence type="ECO:0000313" key="2">
    <source>
        <dbReference type="EMBL" id="KAF7267433.1"/>
    </source>
</evidence>
<keyword evidence="3" id="KW-1185">Reference proteome</keyword>
<comment type="caution">
    <text evidence="2">The sequence shown here is derived from an EMBL/GenBank/DDBJ whole genome shotgun (WGS) entry which is preliminary data.</text>
</comment>
<gene>
    <name evidence="2" type="ORF">GWI33_019339</name>
</gene>
<accession>A0A834M1G9</accession>
<sequence length="102" mass="11037">MDTESGNPVPVRNRRKIYGSRLHKQSPIGIRNRSPGHVTRPSSVVAAGRARPESVSGIAYGFHKFAGAKPPDTLLSGTLMHLRCENCFNVIVNGIRSGSRGK</sequence>
<feature type="region of interest" description="Disordered" evidence="1">
    <location>
        <begin position="24"/>
        <end position="48"/>
    </location>
</feature>
<proteinExistence type="predicted"/>
<reference evidence="2" key="1">
    <citation type="submission" date="2020-08" db="EMBL/GenBank/DDBJ databases">
        <title>Genome sequencing and assembly of the red palm weevil Rhynchophorus ferrugineus.</title>
        <authorList>
            <person name="Dias G.B."/>
            <person name="Bergman C.M."/>
            <person name="Manee M."/>
        </authorList>
    </citation>
    <scope>NUCLEOTIDE SEQUENCE</scope>
    <source>
        <strain evidence="2">AA-2017</strain>
        <tissue evidence="2">Whole larva</tissue>
    </source>
</reference>
<evidence type="ECO:0000313" key="3">
    <source>
        <dbReference type="Proteomes" id="UP000625711"/>
    </source>
</evidence>